<dbReference type="EMBL" id="CALNXI010002021">
    <property type="protein sequence ID" value="CAH3181670.1"/>
    <property type="molecule type" value="Genomic_DNA"/>
</dbReference>
<evidence type="ECO:0000259" key="6">
    <source>
        <dbReference type="PROSITE" id="PS50262"/>
    </source>
</evidence>
<keyword evidence="2 5" id="KW-0812">Transmembrane</keyword>
<dbReference type="InterPro" id="IPR017452">
    <property type="entry name" value="GPCR_Rhodpsn_7TM"/>
</dbReference>
<evidence type="ECO:0000313" key="8">
    <source>
        <dbReference type="Proteomes" id="UP001159427"/>
    </source>
</evidence>
<dbReference type="Pfam" id="PF03385">
    <property type="entry name" value="STELLO"/>
    <property type="match status" value="1"/>
</dbReference>
<keyword evidence="4 5" id="KW-0472">Membrane</keyword>
<evidence type="ECO:0000313" key="7">
    <source>
        <dbReference type="EMBL" id="CAH3181670.1"/>
    </source>
</evidence>
<comment type="caution">
    <text evidence="7">The sequence shown here is derived from an EMBL/GenBank/DDBJ whole genome shotgun (WGS) entry which is preliminary data.</text>
</comment>
<evidence type="ECO:0000256" key="5">
    <source>
        <dbReference type="SAM" id="Phobius"/>
    </source>
</evidence>
<dbReference type="CDD" id="cd00637">
    <property type="entry name" value="7tm_classA_rhodopsin-like"/>
    <property type="match status" value="1"/>
</dbReference>
<reference evidence="7 8" key="1">
    <citation type="submission" date="2022-05" db="EMBL/GenBank/DDBJ databases">
        <authorList>
            <consortium name="Genoscope - CEA"/>
            <person name="William W."/>
        </authorList>
    </citation>
    <scope>NUCLEOTIDE SEQUENCE [LARGE SCALE GENOMIC DNA]</scope>
</reference>
<gene>
    <name evidence="7" type="ORF">PEVE_00013801</name>
</gene>
<dbReference type="PANTHER" id="PTHR31362">
    <property type="entry name" value="GLYCOSYLTRANSFERASE STELLO1-RELATED"/>
    <property type="match status" value="1"/>
</dbReference>
<dbReference type="Gene3D" id="1.20.1070.10">
    <property type="entry name" value="Rhodopsin 7-helix transmembrane proteins"/>
    <property type="match status" value="1"/>
</dbReference>
<feature type="transmembrane region" description="Helical" evidence="5">
    <location>
        <begin position="24"/>
        <end position="54"/>
    </location>
</feature>
<organism evidence="7 8">
    <name type="scientific">Porites evermanni</name>
    <dbReference type="NCBI Taxonomy" id="104178"/>
    <lineage>
        <taxon>Eukaryota</taxon>
        <taxon>Metazoa</taxon>
        <taxon>Cnidaria</taxon>
        <taxon>Anthozoa</taxon>
        <taxon>Hexacorallia</taxon>
        <taxon>Scleractinia</taxon>
        <taxon>Fungiina</taxon>
        <taxon>Poritidae</taxon>
        <taxon>Porites</taxon>
    </lineage>
</organism>
<dbReference type="PANTHER" id="PTHR31362:SF0">
    <property type="entry name" value="EXOSTOSIN DOMAIN-CONTAINING PROTEIN-RELATED"/>
    <property type="match status" value="1"/>
</dbReference>
<comment type="subcellular location">
    <subcellularLocation>
        <location evidence="1">Membrane</location>
    </subcellularLocation>
</comment>
<dbReference type="InterPro" id="IPR005049">
    <property type="entry name" value="STL-like"/>
</dbReference>
<evidence type="ECO:0000256" key="2">
    <source>
        <dbReference type="ARBA" id="ARBA00022692"/>
    </source>
</evidence>
<feature type="transmembrane region" description="Helical" evidence="5">
    <location>
        <begin position="112"/>
        <end position="131"/>
    </location>
</feature>
<keyword evidence="3 5" id="KW-1133">Transmembrane helix</keyword>
<dbReference type="SUPFAM" id="SSF81321">
    <property type="entry name" value="Family A G protein-coupled receptor-like"/>
    <property type="match status" value="1"/>
</dbReference>
<dbReference type="Proteomes" id="UP001159427">
    <property type="component" value="Unassembled WGS sequence"/>
</dbReference>
<feature type="transmembrane region" description="Helical" evidence="5">
    <location>
        <begin position="241"/>
        <end position="265"/>
    </location>
</feature>
<feature type="transmembrane region" description="Helical" evidence="5">
    <location>
        <begin position="152"/>
        <end position="172"/>
    </location>
</feature>
<protein>
    <recommendedName>
        <fullName evidence="6">G-protein coupled receptors family 1 profile domain-containing protein</fullName>
    </recommendedName>
</protein>
<feature type="transmembrane region" description="Helical" evidence="5">
    <location>
        <begin position="66"/>
        <end position="92"/>
    </location>
</feature>
<keyword evidence="8" id="KW-1185">Reference proteome</keyword>
<feature type="transmembrane region" description="Helical" evidence="5">
    <location>
        <begin position="184"/>
        <end position="202"/>
    </location>
</feature>
<sequence length="708" mass="82106">MNLSLNDSELKYWSNSHEVLWNRFLVLCFLSAVYLSVLAVLTTLANGVLLIALYQDPFKVFRQPPTIFITGLAVADFLTGFAVDPLFAYFYFEVYRDRMSAERYNSILKAAGVLSSVTMNVSILTILFLSWTQFIAISFPHRHKQLVTGKRVLVCVCGIWAYSLLFSSSLLMGVPEKAFQKIDVFLNLTLIHLLVLFAYIALQVSYRRQLAQLNPLQANAITSIQLTDAWEHRRRKDQRHFFVISLLLATCLLFFVAPVTVMWYVTLYYTPQTYEGVVKATMANVITDANLFLKFLIDPFIYAWRLPKFRQAVKAIFSKTRSSNMDSITMIVPVRWTVSKECCMFLQGLLSKQHWICLACSFGIVILTIYSGYNCTNNARLDTPRDQRTFNIVPANSNYQLRKEGDGPCLKDTFKDILLVVVYNYPFYDSIPHLSALYRPAFPHLLFCGPLHNTTRSGILTVNIYRGILGYECLGRAIREHPGYRGYFYISDDVILNYWNFPDFDREKIWESSFSFGSTPVYEPARTDWYWWISPYGLNNCRRACEDVANMNFGEKKLNVKYHLGTLSKNSNGSLRCFSGRSDILYIPRKHAKAFSILAETFYEQKVFLEIAIPTIIRFLERSENIGRLPGYYIPGDVRKNDFRVTDSRYFWFVYFPKNKIWFIHPFKLHGQEMDKKFNLVMLKFILIEKVRSQTSCTPSVRQTKNVI</sequence>
<dbReference type="PROSITE" id="PS50262">
    <property type="entry name" value="G_PROTEIN_RECEP_F1_2"/>
    <property type="match status" value="1"/>
</dbReference>
<dbReference type="PRINTS" id="PR00237">
    <property type="entry name" value="GPCRRHODOPSN"/>
</dbReference>
<evidence type="ECO:0000256" key="1">
    <source>
        <dbReference type="ARBA" id="ARBA00004370"/>
    </source>
</evidence>
<dbReference type="InterPro" id="IPR000276">
    <property type="entry name" value="GPCR_Rhodpsn"/>
</dbReference>
<name>A0ABN8RTL5_9CNID</name>
<feature type="domain" description="G-protein coupled receptors family 1 profile" evidence="6">
    <location>
        <begin position="45"/>
        <end position="302"/>
    </location>
</feature>
<dbReference type="Pfam" id="PF00001">
    <property type="entry name" value="7tm_1"/>
    <property type="match status" value="1"/>
</dbReference>
<proteinExistence type="predicted"/>
<evidence type="ECO:0000256" key="3">
    <source>
        <dbReference type="ARBA" id="ARBA00022989"/>
    </source>
</evidence>
<evidence type="ECO:0000256" key="4">
    <source>
        <dbReference type="ARBA" id="ARBA00023136"/>
    </source>
</evidence>
<accession>A0ABN8RTL5</accession>